<evidence type="ECO:0000313" key="4">
    <source>
        <dbReference type="Proteomes" id="UP001174909"/>
    </source>
</evidence>
<accession>A0AA35S884</accession>
<dbReference type="InterPro" id="IPR039223">
    <property type="entry name" value="AATF/Bfr2"/>
</dbReference>
<reference evidence="3" key="1">
    <citation type="submission" date="2023-03" db="EMBL/GenBank/DDBJ databases">
        <authorList>
            <person name="Steffen K."/>
            <person name="Cardenas P."/>
        </authorList>
    </citation>
    <scope>NUCLEOTIDE SEQUENCE</scope>
</reference>
<dbReference type="PANTHER" id="PTHR15565:SF0">
    <property type="entry name" value="PROTEIN AATF"/>
    <property type="match status" value="1"/>
</dbReference>
<protein>
    <submittedName>
        <fullName evidence="3">Protein AATF</fullName>
    </submittedName>
</protein>
<feature type="compositionally biased region" description="Low complexity" evidence="1">
    <location>
        <begin position="50"/>
        <end position="65"/>
    </location>
</feature>
<feature type="compositionally biased region" description="Low complexity" evidence="1">
    <location>
        <begin position="345"/>
        <end position="362"/>
    </location>
</feature>
<gene>
    <name evidence="3" type="ORF">GBAR_LOCUS14626</name>
</gene>
<dbReference type="AlphaFoldDB" id="A0AA35S884"/>
<feature type="compositionally biased region" description="Acidic residues" evidence="1">
    <location>
        <begin position="160"/>
        <end position="169"/>
    </location>
</feature>
<organism evidence="3 4">
    <name type="scientific">Geodia barretti</name>
    <name type="common">Barrett's horny sponge</name>
    <dbReference type="NCBI Taxonomy" id="519541"/>
    <lineage>
        <taxon>Eukaryota</taxon>
        <taxon>Metazoa</taxon>
        <taxon>Porifera</taxon>
        <taxon>Demospongiae</taxon>
        <taxon>Heteroscleromorpha</taxon>
        <taxon>Tetractinellida</taxon>
        <taxon>Astrophorina</taxon>
        <taxon>Geodiidae</taxon>
        <taxon>Geodia</taxon>
    </lineage>
</organism>
<dbReference type="InterPro" id="IPR025160">
    <property type="entry name" value="AATF"/>
</dbReference>
<comment type="caution">
    <text evidence="3">The sequence shown here is derived from an EMBL/GenBank/DDBJ whole genome shotgun (WGS) entry which is preliminary data.</text>
</comment>
<evidence type="ECO:0000259" key="2">
    <source>
        <dbReference type="Pfam" id="PF13339"/>
    </source>
</evidence>
<name>A0AA35S884_GEOBA</name>
<feature type="compositionally biased region" description="Acidic residues" evidence="1">
    <location>
        <begin position="95"/>
        <end position="118"/>
    </location>
</feature>
<feature type="compositionally biased region" description="Basic and acidic residues" evidence="1">
    <location>
        <begin position="145"/>
        <end position="159"/>
    </location>
</feature>
<dbReference type="Pfam" id="PF13339">
    <property type="entry name" value="AATF-Che1"/>
    <property type="match status" value="1"/>
</dbReference>
<dbReference type="EMBL" id="CASHTH010002138">
    <property type="protein sequence ID" value="CAI8025288.1"/>
    <property type="molecule type" value="Genomic_DNA"/>
</dbReference>
<proteinExistence type="predicted"/>
<feature type="compositionally biased region" description="Low complexity" evidence="1">
    <location>
        <begin position="126"/>
        <end position="136"/>
    </location>
</feature>
<sequence>MAELSLSERLRIVSDPRPAEFNPDEEDWELLSGTRLSQSRTYDDQGTAFSSSVGRKGGVSSAGSKIRVAADETEPDPQYAGRPVSRRELFGATEDANEEVELESETDQSDEELESGDNQEERRGRLGPLRLSFSVSESEEEEEERGVSDEEEEGRKEGGAEEGEREEEGERGGGFTALAMDKVQEDIDKGKAVREQIRLWDGMLEGRIRLHKLLSLANSLPQSSLVPVFLSLGGEPASSSKDTGRRELRSLLDSMLRLQQNLLSRHTDTLSQLAMGSSTGIGEREEGLCPMTMTRIPSDLGSDEEEDEREGGKEGALVVWGKGRAKTKRGSEGRESVHGEPVGMRTTYQPYTRRARATRTTPSPSGTPN</sequence>
<feature type="compositionally biased region" description="Basic and acidic residues" evidence="1">
    <location>
        <begin position="329"/>
        <end position="338"/>
    </location>
</feature>
<dbReference type="GO" id="GO:0005730">
    <property type="term" value="C:nucleolus"/>
    <property type="evidence" value="ECO:0007669"/>
    <property type="project" value="TreeGrafter"/>
</dbReference>
<dbReference type="Proteomes" id="UP001174909">
    <property type="component" value="Unassembled WGS sequence"/>
</dbReference>
<evidence type="ECO:0000256" key="1">
    <source>
        <dbReference type="SAM" id="MobiDB-lite"/>
    </source>
</evidence>
<feature type="domain" description="AATF leucine zipper-containing" evidence="2">
    <location>
        <begin position="186"/>
        <end position="278"/>
    </location>
</feature>
<feature type="region of interest" description="Disordered" evidence="1">
    <location>
        <begin position="38"/>
        <end position="175"/>
    </location>
</feature>
<evidence type="ECO:0000313" key="3">
    <source>
        <dbReference type="EMBL" id="CAI8025288.1"/>
    </source>
</evidence>
<feature type="region of interest" description="Disordered" evidence="1">
    <location>
        <begin position="293"/>
        <end position="369"/>
    </location>
</feature>
<keyword evidence="4" id="KW-1185">Reference proteome</keyword>
<dbReference type="PANTHER" id="PTHR15565">
    <property type="entry name" value="AATF PROTEIN APOPTOSIS ANTAGONIZING TRANSCRIPTION FACTOR"/>
    <property type="match status" value="1"/>
</dbReference>